<evidence type="ECO:0000313" key="14">
    <source>
        <dbReference type="Proteomes" id="UP000423396"/>
    </source>
</evidence>
<dbReference type="InterPro" id="IPR001468">
    <property type="entry name" value="Indole-3-GlycerolPSynthase_CS"/>
</dbReference>
<dbReference type="EMBL" id="CP045483">
    <property type="protein sequence ID" value="QGR19330.1"/>
    <property type="molecule type" value="Genomic_DNA"/>
</dbReference>
<keyword evidence="6 11" id="KW-0028">Amino-acid biosynthesis</keyword>
<reference evidence="13 14" key="1">
    <citation type="submission" date="2019-10" db="EMBL/GenBank/DDBJ databases">
        <title>Genome Sequences from Six Type Strain Members of the Archaeal Family Sulfolobaceae: Acidianus ambivalens, Acidianus infernus, Metallosphaera prunae, Stygiolobus azoricus, Sulfolobus metallicus, and Sulfurisphaera ohwakuensis.</title>
        <authorList>
            <person name="Counts J.A."/>
            <person name="Kelly R.M."/>
        </authorList>
    </citation>
    <scope>NUCLEOTIDE SEQUENCE [LARGE SCALE GENOMIC DNA]</scope>
    <source>
        <strain evidence="13 14">FC6</strain>
    </source>
</reference>
<dbReference type="PANTHER" id="PTHR22854:SF2">
    <property type="entry name" value="INDOLE-3-GLYCEROL-PHOSPHATE SYNTHASE"/>
    <property type="match status" value="1"/>
</dbReference>
<keyword evidence="7 11" id="KW-0210">Decarboxylase</keyword>
<evidence type="ECO:0000256" key="11">
    <source>
        <dbReference type="HAMAP-Rule" id="MF_00134"/>
    </source>
</evidence>
<proteinExistence type="inferred from homology"/>
<dbReference type="GO" id="GO:0004640">
    <property type="term" value="F:phosphoribosylanthranilate isomerase activity"/>
    <property type="evidence" value="ECO:0007669"/>
    <property type="project" value="TreeGrafter"/>
</dbReference>
<dbReference type="PROSITE" id="PS00614">
    <property type="entry name" value="IGPS"/>
    <property type="match status" value="1"/>
</dbReference>
<evidence type="ECO:0000256" key="2">
    <source>
        <dbReference type="ARBA" id="ARBA00004696"/>
    </source>
</evidence>
<dbReference type="InterPro" id="IPR013785">
    <property type="entry name" value="Aldolase_TIM"/>
</dbReference>
<dbReference type="OrthoDB" id="15223at2157"/>
<dbReference type="CDD" id="cd00331">
    <property type="entry name" value="IGPS"/>
    <property type="match status" value="1"/>
</dbReference>
<dbReference type="InterPro" id="IPR011060">
    <property type="entry name" value="RibuloseP-bd_barrel"/>
</dbReference>
<feature type="domain" description="Indole-3-glycerol phosphate synthase" evidence="12">
    <location>
        <begin position="4"/>
        <end position="243"/>
    </location>
</feature>
<evidence type="ECO:0000256" key="10">
    <source>
        <dbReference type="ARBA" id="ARBA00023239"/>
    </source>
</evidence>
<evidence type="ECO:0000256" key="3">
    <source>
        <dbReference type="ARBA" id="ARBA00008737"/>
    </source>
</evidence>
<protein>
    <recommendedName>
        <fullName evidence="5 11">Indole-3-glycerol phosphate synthase</fullName>
        <shortName evidence="11">IGPS</shortName>
        <ecNumber evidence="4 11">4.1.1.48</ecNumber>
    </recommendedName>
</protein>
<dbReference type="UniPathway" id="UPA00035">
    <property type="reaction ID" value="UER00043"/>
</dbReference>
<dbReference type="AlphaFoldDB" id="A0A650CN98"/>
<evidence type="ECO:0000256" key="9">
    <source>
        <dbReference type="ARBA" id="ARBA00023141"/>
    </source>
</evidence>
<gene>
    <name evidence="11 13" type="primary">trpC</name>
    <name evidence="13" type="ORF">D1868_04595</name>
</gene>
<sequence length="248" mass="28226">MPRFLQGWLADVIRFSQQRPEVYKTRQRPIYSLKRNIMVKKSEGKNPIIAEFKRKSPSGLNVNSDIIEYVKFMEANDVAGISVLTEEKFFGGSYTDLERVAENVSVPVLMKDFVVTEKQINTAYSLGADAVLLIVRILTERELISLYKYAKSYKLDVIVEVTNEEEVEIALRNNFDIIGVNSRDLSSLDLSLEKAERLLKLIPSDRIKIAESGIRTRDDIHRLKNAGADAFLIGTTLMQDPNKIKELI</sequence>
<accession>A0A650CN98</accession>
<name>A0A650CN98_9CREN</name>
<keyword evidence="9 11" id="KW-0057">Aromatic amino acid biosynthesis</keyword>
<dbReference type="GO" id="GO:0000162">
    <property type="term" value="P:L-tryptophan biosynthetic process"/>
    <property type="evidence" value="ECO:0007669"/>
    <property type="project" value="UniProtKB-UniRule"/>
</dbReference>
<evidence type="ECO:0000256" key="7">
    <source>
        <dbReference type="ARBA" id="ARBA00022793"/>
    </source>
</evidence>
<comment type="similarity">
    <text evidence="3 11">Belongs to the TrpC family.</text>
</comment>
<organism evidence="13 14">
    <name type="scientific">Stygiolobus azoricus</name>
    <dbReference type="NCBI Taxonomy" id="41675"/>
    <lineage>
        <taxon>Archaea</taxon>
        <taxon>Thermoproteota</taxon>
        <taxon>Thermoprotei</taxon>
        <taxon>Sulfolobales</taxon>
        <taxon>Sulfolobaceae</taxon>
        <taxon>Stygiolobus</taxon>
    </lineage>
</organism>
<evidence type="ECO:0000256" key="8">
    <source>
        <dbReference type="ARBA" id="ARBA00022822"/>
    </source>
</evidence>
<evidence type="ECO:0000256" key="4">
    <source>
        <dbReference type="ARBA" id="ARBA00012362"/>
    </source>
</evidence>
<evidence type="ECO:0000256" key="1">
    <source>
        <dbReference type="ARBA" id="ARBA00001633"/>
    </source>
</evidence>
<evidence type="ECO:0000256" key="6">
    <source>
        <dbReference type="ARBA" id="ARBA00022605"/>
    </source>
</evidence>
<evidence type="ECO:0000256" key="5">
    <source>
        <dbReference type="ARBA" id="ARBA00018080"/>
    </source>
</evidence>
<dbReference type="EC" id="4.1.1.48" evidence="4 11"/>
<dbReference type="SUPFAM" id="SSF51366">
    <property type="entry name" value="Ribulose-phoshate binding barrel"/>
    <property type="match status" value="1"/>
</dbReference>
<evidence type="ECO:0000313" key="13">
    <source>
        <dbReference type="EMBL" id="QGR19330.1"/>
    </source>
</evidence>
<dbReference type="GeneID" id="42798325"/>
<dbReference type="HAMAP" id="MF_00134_A">
    <property type="entry name" value="IGPS_A"/>
    <property type="match status" value="1"/>
</dbReference>
<dbReference type="Gene3D" id="3.20.20.70">
    <property type="entry name" value="Aldolase class I"/>
    <property type="match status" value="1"/>
</dbReference>
<keyword evidence="8 11" id="KW-0822">Tryptophan biosynthesis</keyword>
<dbReference type="KEGG" id="sazo:D1868_04595"/>
<keyword evidence="10 11" id="KW-0456">Lyase</keyword>
<dbReference type="GO" id="GO:0004425">
    <property type="term" value="F:indole-3-glycerol-phosphate synthase activity"/>
    <property type="evidence" value="ECO:0007669"/>
    <property type="project" value="UniProtKB-UniRule"/>
</dbReference>
<dbReference type="InterPro" id="IPR013798">
    <property type="entry name" value="Indole-3-glycerol_P_synth_dom"/>
</dbReference>
<dbReference type="InterPro" id="IPR045186">
    <property type="entry name" value="Indole-3-glycerol_P_synth"/>
</dbReference>
<dbReference type="Proteomes" id="UP000423396">
    <property type="component" value="Chromosome"/>
</dbReference>
<comment type="pathway">
    <text evidence="2 11">Amino-acid biosynthesis; L-tryptophan biosynthesis; L-tryptophan from chorismate: step 4/5.</text>
</comment>
<keyword evidence="14" id="KW-1185">Reference proteome</keyword>
<dbReference type="RefSeq" id="WP_156005996.1">
    <property type="nucleotide sequence ID" value="NZ_CP045483.1"/>
</dbReference>
<dbReference type="PANTHER" id="PTHR22854">
    <property type="entry name" value="TRYPTOPHAN BIOSYNTHESIS PROTEIN"/>
    <property type="match status" value="1"/>
</dbReference>
<dbReference type="Pfam" id="PF00218">
    <property type="entry name" value="IGPS"/>
    <property type="match status" value="1"/>
</dbReference>
<comment type="catalytic activity">
    <reaction evidence="1 11">
        <text>1-(2-carboxyphenylamino)-1-deoxy-D-ribulose 5-phosphate + H(+) = (1S,2R)-1-C-(indol-3-yl)glycerol 3-phosphate + CO2 + H2O</text>
        <dbReference type="Rhea" id="RHEA:23476"/>
        <dbReference type="ChEBI" id="CHEBI:15377"/>
        <dbReference type="ChEBI" id="CHEBI:15378"/>
        <dbReference type="ChEBI" id="CHEBI:16526"/>
        <dbReference type="ChEBI" id="CHEBI:58613"/>
        <dbReference type="ChEBI" id="CHEBI:58866"/>
        <dbReference type="EC" id="4.1.1.48"/>
    </reaction>
</comment>
<evidence type="ECO:0000259" key="12">
    <source>
        <dbReference type="Pfam" id="PF00218"/>
    </source>
</evidence>
<dbReference type="NCBIfam" id="NF001374">
    <property type="entry name" value="PRK00278.2-1"/>
    <property type="match status" value="1"/>
</dbReference>